<dbReference type="InterPro" id="IPR001436">
    <property type="entry name" value="Alpha-crystallin/sHSP_animal"/>
</dbReference>
<dbReference type="Pfam" id="PF00011">
    <property type="entry name" value="HSP20"/>
    <property type="match status" value="2"/>
</dbReference>
<evidence type="ECO:0000259" key="3">
    <source>
        <dbReference type="PROSITE" id="PS01031"/>
    </source>
</evidence>
<dbReference type="EMBL" id="GU574481">
    <property type="protein sequence ID" value="ADR79277.1"/>
    <property type="molecule type" value="mRNA"/>
</dbReference>
<dbReference type="GO" id="GO:0009408">
    <property type="term" value="P:response to heat"/>
    <property type="evidence" value="ECO:0007669"/>
    <property type="project" value="TreeGrafter"/>
</dbReference>
<feature type="domain" description="SHSP" evidence="3">
    <location>
        <begin position="1"/>
        <end position="93"/>
    </location>
</feature>
<organism evidence="4">
    <name type="scientific">Brachionus ibericus</name>
    <dbReference type="NCBI Taxonomy" id="183141"/>
    <lineage>
        <taxon>Eukaryota</taxon>
        <taxon>Metazoa</taxon>
        <taxon>Spiralia</taxon>
        <taxon>Gnathifera</taxon>
        <taxon>Rotifera</taxon>
        <taxon>Eurotatoria</taxon>
        <taxon>Monogononta</taxon>
        <taxon>Pseudotrocha</taxon>
        <taxon>Ploima</taxon>
        <taxon>Brachionidae</taxon>
        <taxon>Brachionus</taxon>
    </lineage>
</organism>
<dbReference type="GO" id="GO:0005634">
    <property type="term" value="C:nucleus"/>
    <property type="evidence" value="ECO:0007669"/>
    <property type="project" value="TreeGrafter"/>
</dbReference>
<feature type="non-terminal residue" evidence="4">
    <location>
        <position position="1"/>
    </location>
</feature>
<dbReference type="GO" id="GO:0042026">
    <property type="term" value="P:protein refolding"/>
    <property type="evidence" value="ECO:0007669"/>
    <property type="project" value="TreeGrafter"/>
</dbReference>
<comment type="similarity">
    <text evidence="1 2">Belongs to the small heat shock protein (HSP20) family.</text>
</comment>
<evidence type="ECO:0000256" key="1">
    <source>
        <dbReference type="PROSITE-ProRule" id="PRU00285"/>
    </source>
</evidence>
<dbReference type="PANTHER" id="PTHR45640:SF26">
    <property type="entry name" value="RE23625P"/>
    <property type="match status" value="1"/>
</dbReference>
<dbReference type="CDD" id="cd06526">
    <property type="entry name" value="metazoan_ACD"/>
    <property type="match status" value="1"/>
</dbReference>
<accession>E5DVQ8</accession>
<dbReference type="SUPFAM" id="SSF49764">
    <property type="entry name" value="HSP20-like chaperones"/>
    <property type="match status" value="2"/>
</dbReference>
<dbReference type="GO" id="GO:0005737">
    <property type="term" value="C:cytoplasm"/>
    <property type="evidence" value="ECO:0007669"/>
    <property type="project" value="TreeGrafter"/>
</dbReference>
<dbReference type="GO" id="GO:0051082">
    <property type="term" value="F:unfolded protein binding"/>
    <property type="evidence" value="ECO:0007669"/>
    <property type="project" value="TreeGrafter"/>
</dbReference>
<evidence type="ECO:0000256" key="2">
    <source>
        <dbReference type="RuleBase" id="RU003616"/>
    </source>
</evidence>
<evidence type="ECO:0000313" key="4">
    <source>
        <dbReference type="EMBL" id="ADR79277.1"/>
    </source>
</evidence>
<dbReference type="PANTHER" id="PTHR45640">
    <property type="entry name" value="HEAT SHOCK PROTEIN HSP-12.2-RELATED"/>
    <property type="match status" value="1"/>
</dbReference>
<dbReference type="Gene3D" id="2.60.40.790">
    <property type="match status" value="2"/>
</dbReference>
<dbReference type="AlphaFoldDB" id="E5DVQ8"/>
<dbReference type="InterPro" id="IPR002068">
    <property type="entry name" value="A-crystallin/Hsp20_dom"/>
</dbReference>
<protein>
    <submittedName>
        <fullName evidence="4">Hsp27</fullName>
    </submittedName>
</protein>
<sequence>FRVTLDCIGFDPETIKTEIKDKKLIVTGGNGRIDLGDGDFVHKEFRRTYEIPENAESDKLASFVTSVGNLVVEMPLISEQKKVAKAKHEMVPKIIKDNKGNKTIELNIIMPNGIDPSNIKVTCKDNDLIVRGEQIKHSKDEYSKIHIYKRCRLPEDTDYDHLKCTMEKDQLFVSAPIEHGHLSGKRSIPIEL</sequence>
<dbReference type="PROSITE" id="PS01031">
    <property type="entry name" value="SHSP"/>
    <property type="match status" value="1"/>
</dbReference>
<reference evidence="4" key="1">
    <citation type="journal article" date="2011" name="Hydrobiologia">
        <title>Sequence analysis of genomic DNA (680 Mb) by GS-FLX-Titanium sequencer in the monogonont rotifer, Brachionus ibericus.</title>
        <authorList>
            <person name="Lee J.-S."/>
            <person name="Kim R.-O."/>
            <person name="Rhee J.-S."/>
            <person name="Han J."/>
            <person name="Hwang D.-S."/>
            <person name="Choi B.-S."/>
            <person name="Lee C.J."/>
            <person name="Yoon Y.-D."/>
            <person name="Lim J.-S."/>
            <person name="Lee Y.-M."/>
            <person name="Park G.S."/>
            <person name="Hagiwara A."/>
            <person name="Choi I.-Y."/>
        </authorList>
    </citation>
    <scope>NUCLEOTIDE SEQUENCE</scope>
</reference>
<feature type="non-terminal residue" evidence="4">
    <location>
        <position position="192"/>
    </location>
</feature>
<dbReference type="InterPro" id="IPR008978">
    <property type="entry name" value="HSP20-like_chaperone"/>
</dbReference>
<proteinExistence type="evidence at transcript level"/>
<name>E5DVQ8_9BILA</name>
<dbReference type="CDD" id="cd06464">
    <property type="entry name" value="ACD_sHsps-like"/>
    <property type="match status" value="1"/>
</dbReference>